<name>A0A176Y8J1_9BRAD</name>
<evidence type="ECO:0000313" key="11">
    <source>
        <dbReference type="Proteomes" id="UP000076959"/>
    </source>
</evidence>
<feature type="transmembrane region" description="Helical" evidence="8">
    <location>
        <begin position="325"/>
        <end position="345"/>
    </location>
</feature>
<feature type="transmembrane region" description="Helical" evidence="8">
    <location>
        <begin position="51"/>
        <end position="75"/>
    </location>
</feature>
<dbReference type="STRING" id="1505087.AYJ54_35555"/>
<evidence type="ECO:0000256" key="4">
    <source>
        <dbReference type="ARBA" id="ARBA00022692"/>
    </source>
</evidence>
<keyword evidence="3 10" id="KW-0808">Transferase</keyword>
<dbReference type="RefSeq" id="WP_063708877.1">
    <property type="nucleotide sequence ID" value="NZ_LUUB01000125.1"/>
</dbReference>
<dbReference type="GO" id="GO:0016780">
    <property type="term" value="F:phosphotransferase activity, for other substituted phosphate groups"/>
    <property type="evidence" value="ECO:0007669"/>
    <property type="project" value="TreeGrafter"/>
</dbReference>
<evidence type="ECO:0000256" key="7">
    <source>
        <dbReference type="ARBA" id="ARBA00023169"/>
    </source>
</evidence>
<comment type="subcellular location">
    <subcellularLocation>
        <location evidence="1">Membrane</location>
        <topology evidence="1">Multi-pass membrane protein</topology>
    </subcellularLocation>
</comment>
<accession>A0A176Y8J1</accession>
<feature type="transmembrane region" description="Helical" evidence="8">
    <location>
        <begin position="87"/>
        <end position="105"/>
    </location>
</feature>
<dbReference type="PANTHER" id="PTHR30576:SF0">
    <property type="entry name" value="UNDECAPRENYL-PHOSPHATE N-ACETYLGALACTOSAMINYL 1-PHOSPHATE TRANSFERASE-RELATED"/>
    <property type="match status" value="1"/>
</dbReference>
<protein>
    <submittedName>
        <fullName evidence="10">Undecaprenyl-phosphate glucose phosphotransferase</fullName>
    </submittedName>
</protein>
<dbReference type="Pfam" id="PF13727">
    <property type="entry name" value="CoA_binding_3"/>
    <property type="match status" value="1"/>
</dbReference>
<dbReference type="AlphaFoldDB" id="A0A176Y8J1"/>
<dbReference type="NCBIfam" id="TIGR03025">
    <property type="entry name" value="EPS_sugtrans"/>
    <property type="match status" value="1"/>
</dbReference>
<dbReference type="GO" id="GO:0016020">
    <property type="term" value="C:membrane"/>
    <property type="evidence" value="ECO:0007669"/>
    <property type="project" value="UniProtKB-SubCell"/>
</dbReference>
<evidence type="ECO:0000256" key="1">
    <source>
        <dbReference type="ARBA" id="ARBA00004141"/>
    </source>
</evidence>
<evidence type="ECO:0000256" key="8">
    <source>
        <dbReference type="SAM" id="Phobius"/>
    </source>
</evidence>
<feature type="domain" description="Bacterial sugar transferase" evidence="9">
    <location>
        <begin position="319"/>
        <end position="508"/>
    </location>
</feature>
<comment type="similarity">
    <text evidence="2">Belongs to the bacterial sugar transferase family.</text>
</comment>
<feature type="transmembrane region" description="Helical" evidence="8">
    <location>
        <begin position="126"/>
        <end position="144"/>
    </location>
</feature>
<keyword evidence="7" id="KW-0270">Exopolysaccharide synthesis</keyword>
<keyword evidence="4 8" id="KW-0812">Transmembrane</keyword>
<dbReference type="InterPro" id="IPR036291">
    <property type="entry name" value="NAD(P)-bd_dom_sf"/>
</dbReference>
<dbReference type="InterPro" id="IPR017473">
    <property type="entry name" value="Undecaprenyl-P_gluc_Ptfrase"/>
</dbReference>
<dbReference type="EMBL" id="LUUB01000125">
    <property type="protein sequence ID" value="OAE97410.1"/>
    <property type="molecule type" value="Genomic_DNA"/>
</dbReference>
<keyword evidence="11" id="KW-1185">Reference proteome</keyword>
<dbReference type="GO" id="GO:0000271">
    <property type="term" value="P:polysaccharide biosynthetic process"/>
    <property type="evidence" value="ECO:0007669"/>
    <property type="project" value="UniProtKB-KW"/>
</dbReference>
<comment type="caution">
    <text evidence="10">The sequence shown here is derived from an EMBL/GenBank/DDBJ whole genome shotgun (WGS) entry which is preliminary data.</text>
</comment>
<proteinExistence type="inferred from homology"/>
<dbReference type="InterPro" id="IPR003362">
    <property type="entry name" value="Bact_transf"/>
</dbReference>
<sequence>MEPLNARSMLDAATSAAAIPTEKAFVERRRRLTPAALEVVNQKVARAYSPIVIAGIVRAVDFALLSLVGVALYVGYVTPLTGFRWDYLAAIVAVATAAVVCFQAADIYQVQLFRGQLRQMTRMISSWSFVFLLFIGASFFAKLGSEVSRLWLAAFFFLGLAALIGERLVLRTLVRGWARDGRLDRRTIIVGSDSSGEELVEALKAQEDSDIHVLGVFDDRNDSRALDTCAGARKLGKVDDIVEFARRTRVDLVLFALPISAETRILEMLKKLWVLPVDIRLSAHINKLRFRPRSYSYLGEVPTLDVFEAPITDWDLVMKWLFDRIVGGIALLAALPVMALVALAVKLDSPGPALFRQKRFGFNNERIDVYKFRSMYHHQADPTASKVVTKNDPRVTRVGRFIRKTSLDELPQLFNVVFSGNLSLVGPRPHAVQGKLQSRLFDEAVDGYFARHRVKPGITGWAQINGWRGEIDNEEKIQKRVEFDLYYIENWSVLYDLYILLKTPLSLLTKSENAY</sequence>
<reference evidence="10 11" key="1">
    <citation type="submission" date="2016-03" db="EMBL/GenBank/DDBJ databases">
        <title>Draft Genome Sequence of the Strain BR 10245 (Bradyrhizobium sp.) isolated from nodules of Centrolobium paraense.</title>
        <authorList>
            <person name="Simoes-Araujo J.L.Sr."/>
            <person name="Barauna A.C."/>
            <person name="Silva K."/>
            <person name="Zilli J.E."/>
        </authorList>
    </citation>
    <scope>NUCLEOTIDE SEQUENCE [LARGE SCALE GENOMIC DNA]</scope>
    <source>
        <strain evidence="10 11">BR 10245</strain>
    </source>
</reference>
<evidence type="ECO:0000256" key="6">
    <source>
        <dbReference type="ARBA" id="ARBA00023136"/>
    </source>
</evidence>
<organism evidence="10 11">
    <name type="scientific">Bradyrhizobium centrolobii</name>
    <dbReference type="NCBI Taxonomy" id="1505087"/>
    <lineage>
        <taxon>Bacteria</taxon>
        <taxon>Pseudomonadati</taxon>
        <taxon>Pseudomonadota</taxon>
        <taxon>Alphaproteobacteria</taxon>
        <taxon>Hyphomicrobiales</taxon>
        <taxon>Nitrobacteraceae</taxon>
        <taxon>Bradyrhizobium</taxon>
    </lineage>
</organism>
<dbReference type="PANTHER" id="PTHR30576">
    <property type="entry name" value="COLANIC BIOSYNTHESIS UDP-GLUCOSE LIPID CARRIER TRANSFERASE"/>
    <property type="match status" value="1"/>
</dbReference>
<keyword evidence="5 8" id="KW-1133">Transmembrane helix</keyword>
<dbReference type="NCBIfam" id="TIGR03023">
    <property type="entry name" value="WcaJ_sugtrans"/>
    <property type="match status" value="1"/>
</dbReference>
<evidence type="ECO:0000256" key="5">
    <source>
        <dbReference type="ARBA" id="ARBA00022989"/>
    </source>
</evidence>
<evidence type="ECO:0000256" key="2">
    <source>
        <dbReference type="ARBA" id="ARBA00006464"/>
    </source>
</evidence>
<dbReference type="Gene3D" id="3.40.50.720">
    <property type="entry name" value="NAD(P)-binding Rossmann-like Domain"/>
    <property type="match status" value="1"/>
</dbReference>
<dbReference type="Proteomes" id="UP000076959">
    <property type="component" value="Unassembled WGS sequence"/>
</dbReference>
<evidence type="ECO:0000259" key="9">
    <source>
        <dbReference type="Pfam" id="PF02397"/>
    </source>
</evidence>
<feature type="transmembrane region" description="Helical" evidence="8">
    <location>
        <begin position="150"/>
        <end position="170"/>
    </location>
</feature>
<dbReference type="OrthoDB" id="9808602at2"/>
<evidence type="ECO:0000256" key="3">
    <source>
        <dbReference type="ARBA" id="ARBA00022679"/>
    </source>
</evidence>
<keyword evidence="6 8" id="KW-0472">Membrane</keyword>
<dbReference type="SUPFAM" id="SSF51735">
    <property type="entry name" value="NAD(P)-binding Rossmann-fold domains"/>
    <property type="match status" value="1"/>
</dbReference>
<evidence type="ECO:0000313" key="10">
    <source>
        <dbReference type="EMBL" id="OAE97410.1"/>
    </source>
</evidence>
<dbReference type="Pfam" id="PF02397">
    <property type="entry name" value="Bac_transf"/>
    <property type="match status" value="1"/>
</dbReference>
<gene>
    <name evidence="10" type="ORF">AYJ54_35555</name>
</gene>
<dbReference type="InterPro" id="IPR017475">
    <property type="entry name" value="EPS_sugar_tfrase"/>
</dbReference>